<keyword evidence="2" id="KW-0808">Transferase</keyword>
<evidence type="ECO:0000259" key="1">
    <source>
        <dbReference type="Pfam" id="PF01702"/>
    </source>
</evidence>
<dbReference type="InterPro" id="IPR036511">
    <property type="entry name" value="TGT-like_sf"/>
</dbReference>
<reference evidence="2" key="1">
    <citation type="submission" date="2013-08" db="EMBL/GenBank/DDBJ databases">
        <authorList>
            <person name="Mendez C."/>
            <person name="Richter M."/>
            <person name="Ferrer M."/>
            <person name="Sanchez J."/>
        </authorList>
    </citation>
    <scope>NUCLEOTIDE SEQUENCE</scope>
</reference>
<dbReference type="Pfam" id="PF01702">
    <property type="entry name" value="TGT"/>
    <property type="match status" value="1"/>
</dbReference>
<dbReference type="SUPFAM" id="SSF51713">
    <property type="entry name" value="tRNA-guanine transglycosylase"/>
    <property type="match status" value="1"/>
</dbReference>
<evidence type="ECO:0000313" key="2">
    <source>
        <dbReference type="EMBL" id="EQD77395.1"/>
    </source>
</evidence>
<comment type="caution">
    <text evidence="2">The sequence shown here is derived from an EMBL/GenBank/DDBJ whole genome shotgun (WGS) entry which is preliminary data.</text>
</comment>
<feature type="non-terminal residue" evidence="2">
    <location>
        <position position="87"/>
    </location>
</feature>
<dbReference type="GO" id="GO:0016740">
    <property type="term" value="F:transferase activity"/>
    <property type="evidence" value="ECO:0007669"/>
    <property type="project" value="UniProtKB-KW"/>
</dbReference>
<dbReference type="InterPro" id="IPR002616">
    <property type="entry name" value="tRNA_ribo_trans-like"/>
</dbReference>
<dbReference type="Gene3D" id="3.20.20.105">
    <property type="entry name" value="Queuine tRNA-ribosyltransferase-like"/>
    <property type="match status" value="1"/>
</dbReference>
<proteinExistence type="predicted"/>
<feature type="domain" description="tRNA-guanine(15) transglycosylase-like" evidence="1">
    <location>
        <begin position="3"/>
        <end position="87"/>
    </location>
</feature>
<sequence length="87" mass="9692">MKKLISAVDETFRRMSEIEGERKTIIAGPIQGSVYSDLREKSARLMSGTRAGYLPVGGVVPLLEQYRYGKLCEIILNSKINASFDKP</sequence>
<accession>T1D4Z4</accession>
<reference evidence="2" key="2">
    <citation type="journal article" date="2014" name="ISME J.">
        <title>Microbial stratification in low pH oxic and suboxic macroscopic growths along an acid mine drainage.</title>
        <authorList>
            <person name="Mendez-Garcia C."/>
            <person name="Mesa V."/>
            <person name="Sprenger R.R."/>
            <person name="Richter M."/>
            <person name="Diez M.S."/>
            <person name="Solano J."/>
            <person name="Bargiela R."/>
            <person name="Golyshina O.V."/>
            <person name="Manteca A."/>
            <person name="Ramos J.L."/>
            <person name="Gallego J.R."/>
            <person name="Llorente I."/>
            <person name="Martins Dos Santos V.A."/>
            <person name="Jensen O.N."/>
            <person name="Pelaez A.I."/>
            <person name="Sanchez J."/>
            <person name="Ferrer M."/>
        </authorList>
    </citation>
    <scope>NUCLEOTIDE SEQUENCE</scope>
</reference>
<organism evidence="2">
    <name type="scientific">mine drainage metagenome</name>
    <dbReference type="NCBI Taxonomy" id="410659"/>
    <lineage>
        <taxon>unclassified sequences</taxon>
        <taxon>metagenomes</taxon>
        <taxon>ecological metagenomes</taxon>
    </lineage>
</organism>
<dbReference type="AlphaFoldDB" id="T1D4Z4"/>
<protein>
    <submittedName>
        <fullName evidence="2">7-cyano-7-deazaguanine tRNA-ribosyltransferase</fullName>
    </submittedName>
</protein>
<dbReference type="GO" id="GO:0006400">
    <property type="term" value="P:tRNA modification"/>
    <property type="evidence" value="ECO:0007669"/>
    <property type="project" value="InterPro"/>
</dbReference>
<gene>
    <name evidence="2" type="ORF">B1A_02980</name>
</gene>
<dbReference type="EMBL" id="AUZX01002196">
    <property type="protein sequence ID" value="EQD77395.1"/>
    <property type="molecule type" value="Genomic_DNA"/>
</dbReference>
<name>T1D4Z4_9ZZZZ</name>